<dbReference type="EMBL" id="AAYG02000018">
    <property type="protein sequence ID" value="EDN77134.1"/>
    <property type="molecule type" value="Genomic_DNA"/>
</dbReference>
<name>A7B457_MEDG7</name>
<sequence length="41" mass="4487">MIKMAKKKGSGNAPFYVAARRCLSNPFTPPVYIEGRNGGCR</sequence>
<dbReference type="eggNOG" id="ENOG502ZE0N">
    <property type="taxonomic scope" value="Bacteria"/>
</dbReference>
<protein>
    <submittedName>
        <fullName evidence="1">Uncharacterized protein</fullName>
    </submittedName>
</protein>
<comment type="caution">
    <text evidence="1">The sequence shown here is derived from an EMBL/GenBank/DDBJ whole genome shotgun (WGS) entry which is preliminary data.</text>
</comment>
<gene>
    <name evidence="1" type="ORF">RUMGNA_02341</name>
</gene>
<dbReference type="Proteomes" id="UP000004410">
    <property type="component" value="Unassembled WGS sequence"/>
</dbReference>
<reference evidence="1 2" key="1">
    <citation type="submission" date="2007-04" db="EMBL/GenBank/DDBJ databases">
        <authorList>
            <person name="Fulton L."/>
            <person name="Clifton S."/>
            <person name="Fulton B."/>
            <person name="Xu J."/>
            <person name="Minx P."/>
            <person name="Pepin K.H."/>
            <person name="Johnson M."/>
            <person name="Thiruvilangam P."/>
            <person name="Bhonagiri V."/>
            <person name="Nash W.E."/>
            <person name="Mardis E.R."/>
            <person name="Wilson R.K."/>
        </authorList>
    </citation>
    <scope>NUCLEOTIDE SEQUENCE [LARGE SCALE GENOMIC DNA]</scope>
    <source>
        <strain evidence="1 2">ATCC 29149</strain>
    </source>
</reference>
<evidence type="ECO:0000313" key="2">
    <source>
        <dbReference type="Proteomes" id="UP000004410"/>
    </source>
</evidence>
<accession>A7B457</accession>
<reference evidence="1 2" key="2">
    <citation type="submission" date="2007-06" db="EMBL/GenBank/DDBJ databases">
        <title>Draft genome sequence of Ruminococcus gnavus (ATCC 29149).</title>
        <authorList>
            <person name="Sudarsanam P."/>
            <person name="Ley R."/>
            <person name="Guruge J."/>
            <person name="Turnbaugh P.J."/>
            <person name="Mahowald M."/>
            <person name="Liep D."/>
            <person name="Gordon J."/>
        </authorList>
    </citation>
    <scope>NUCLEOTIDE SEQUENCE [LARGE SCALE GENOMIC DNA]</scope>
    <source>
        <strain evidence="1 2">ATCC 29149</strain>
    </source>
</reference>
<evidence type="ECO:0000313" key="1">
    <source>
        <dbReference type="EMBL" id="EDN77134.1"/>
    </source>
</evidence>
<dbReference type="AlphaFoldDB" id="A7B457"/>
<proteinExistence type="predicted"/>
<dbReference type="PaxDb" id="411470-RUMGNA_02341"/>
<organism evidence="1 2">
    <name type="scientific">Mediterraneibacter gnavus (strain ATCC 29149 / DSM 114966 / JCM 6515 / VPI C7-9)</name>
    <name type="common">Ruminococcus gnavus</name>
    <dbReference type="NCBI Taxonomy" id="411470"/>
    <lineage>
        <taxon>Bacteria</taxon>
        <taxon>Bacillati</taxon>
        <taxon>Bacillota</taxon>
        <taxon>Clostridia</taxon>
        <taxon>Lachnospirales</taxon>
        <taxon>Lachnospiraceae</taxon>
        <taxon>Mediterraneibacter</taxon>
    </lineage>
</organism>